<evidence type="ECO:0000313" key="6">
    <source>
        <dbReference type="Proteomes" id="UP000319865"/>
    </source>
</evidence>
<dbReference type="GO" id="GO:0005304">
    <property type="term" value="F:L-valine transmembrane transporter activity"/>
    <property type="evidence" value="ECO:0007669"/>
    <property type="project" value="TreeGrafter"/>
</dbReference>
<dbReference type="PROSITE" id="PS50893">
    <property type="entry name" value="ABC_TRANSPORTER_2"/>
    <property type="match status" value="1"/>
</dbReference>
<protein>
    <submittedName>
        <fullName evidence="5">Amino acid/amide ABC transporter ATP-binding protein 1 (HAAT family)</fullName>
    </submittedName>
</protein>
<dbReference type="InterPro" id="IPR017871">
    <property type="entry name" value="ABC_transporter-like_CS"/>
</dbReference>
<gene>
    <name evidence="5" type="ORF">FHU33_2213</name>
</gene>
<dbReference type="InterPro" id="IPR051120">
    <property type="entry name" value="ABC_AA/LPS_Transport"/>
</dbReference>
<reference evidence="5 6" key="1">
    <citation type="submission" date="2019-06" db="EMBL/GenBank/DDBJ databases">
        <title>Sequencing the genomes of 1000 actinobacteria strains.</title>
        <authorList>
            <person name="Klenk H.-P."/>
        </authorList>
    </citation>
    <scope>NUCLEOTIDE SEQUENCE [LARGE SCALE GENOMIC DNA]</scope>
    <source>
        <strain evidence="5 6">DSM 46837</strain>
    </source>
</reference>
<sequence>MNRPVALAAVSIAKNYGVTPVLRDVNISVQQGQIHALIGPNGAGKTTLFRIISGEIDPTAGRVQLRGDDITGIAPRLLTKRGVGRNFQVPRVFNGLTVEENLTIALEAADRWRNSGSRRDGRWVGSPRSWVREEAHQRLETLGIPQLFERPVAELAHGDRKLVELALTLAQEPSILLLDEPMAGMSPDEVLRCADVLARLHAETDLTVLLVEHDMETVFRLASQVSVLADGVVIASGEPDQVRSDPAVREAYLGKAAS</sequence>
<dbReference type="GO" id="GO:1903805">
    <property type="term" value="P:L-valine import across plasma membrane"/>
    <property type="evidence" value="ECO:0007669"/>
    <property type="project" value="TreeGrafter"/>
</dbReference>
<evidence type="ECO:0000259" key="4">
    <source>
        <dbReference type="PROSITE" id="PS50893"/>
    </source>
</evidence>
<keyword evidence="2" id="KW-0547">Nucleotide-binding</keyword>
<dbReference type="SUPFAM" id="SSF52540">
    <property type="entry name" value="P-loop containing nucleoside triphosphate hydrolases"/>
    <property type="match status" value="1"/>
</dbReference>
<evidence type="ECO:0000313" key="5">
    <source>
        <dbReference type="EMBL" id="TQN42805.1"/>
    </source>
</evidence>
<dbReference type="GO" id="GO:0015808">
    <property type="term" value="P:L-alanine transport"/>
    <property type="evidence" value="ECO:0007669"/>
    <property type="project" value="TreeGrafter"/>
</dbReference>
<organism evidence="5 6">
    <name type="scientific">Blastococcus colisei</name>
    <dbReference type="NCBI Taxonomy" id="1564162"/>
    <lineage>
        <taxon>Bacteria</taxon>
        <taxon>Bacillati</taxon>
        <taxon>Actinomycetota</taxon>
        <taxon>Actinomycetes</taxon>
        <taxon>Geodermatophilales</taxon>
        <taxon>Geodermatophilaceae</taxon>
        <taxon>Blastococcus</taxon>
    </lineage>
</organism>
<dbReference type="PROSITE" id="PS00211">
    <property type="entry name" value="ABC_TRANSPORTER_1"/>
    <property type="match status" value="1"/>
</dbReference>
<dbReference type="Proteomes" id="UP000319865">
    <property type="component" value="Unassembled WGS sequence"/>
</dbReference>
<dbReference type="GO" id="GO:0005886">
    <property type="term" value="C:plasma membrane"/>
    <property type="evidence" value="ECO:0007669"/>
    <property type="project" value="TreeGrafter"/>
</dbReference>
<dbReference type="GO" id="GO:1903806">
    <property type="term" value="P:L-isoleucine import across plasma membrane"/>
    <property type="evidence" value="ECO:0007669"/>
    <property type="project" value="TreeGrafter"/>
</dbReference>
<dbReference type="GO" id="GO:0015192">
    <property type="term" value="F:L-phenylalanine transmembrane transporter activity"/>
    <property type="evidence" value="ECO:0007669"/>
    <property type="project" value="TreeGrafter"/>
</dbReference>
<dbReference type="CDD" id="cd03219">
    <property type="entry name" value="ABC_Mj1267_LivG_branched"/>
    <property type="match status" value="1"/>
</dbReference>
<dbReference type="PANTHER" id="PTHR45772:SF7">
    <property type="entry name" value="AMINO ACID ABC TRANSPORTER ATP-BINDING PROTEIN"/>
    <property type="match status" value="1"/>
</dbReference>
<dbReference type="Pfam" id="PF12399">
    <property type="entry name" value="BCA_ABC_TP_C"/>
    <property type="match status" value="1"/>
</dbReference>
<dbReference type="InterPro" id="IPR003593">
    <property type="entry name" value="AAA+_ATPase"/>
</dbReference>
<dbReference type="GO" id="GO:0005524">
    <property type="term" value="F:ATP binding"/>
    <property type="evidence" value="ECO:0007669"/>
    <property type="project" value="UniProtKB-KW"/>
</dbReference>
<keyword evidence="3 5" id="KW-0067">ATP-binding</keyword>
<dbReference type="InterPro" id="IPR032823">
    <property type="entry name" value="BCA_ABC_TP_C"/>
</dbReference>
<comment type="caution">
    <text evidence="5">The sequence shown here is derived from an EMBL/GenBank/DDBJ whole genome shotgun (WGS) entry which is preliminary data.</text>
</comment>
<keyword evidence="1" id="KW-0813">Transport</keyword>
<dbReference type="Pfam" id="PF00005">
    <property type="entry name" value="ABC_tran"/>
    <property type="match status" value="1"/>
</dbReference>
<dbReference type="GO" id="GO:0016887">
    <property type="term" value="F:ATP hydrolysis activity"/>
    <property type="evidence" value="ECO:0007669"/>
    <property type="project" value="InterPro"/>
</dbReference>
<name>A0A543PFE7_9ACTN</name>
<dbReference type="Gene3D" id="3.40.50.300">
    <property type="entry name" value="P-loop containing nucleotide triphosphate hydrolases"/>
    <property type="match status" value="1"/>
</dbReference>
<dbReference type="SMART" id="SM00382">
    <property type="entry name" value="AAA"/>
    <property type="match status" value="1"/>
</dbReference>
<feature type="domain" description="ABC transporter" evidence="4">
    <location>
        <begin position="7"/>
        <end position="255"/>
    </location>
</feature>
<proteinExistence type="predicted"/>
<dbReference type="AlphaFoldDB" id="A0A543PFE7"/>
<evidence type="ECO:0000256" key="1">
    <source>
        <dbReference type="ARBA" id="ARBA00022448"/>
    </source>
</evidence>
<dbReference type="RefSeq" id="WP_142027091.1">
    <property type="nucleotide sequence ID" value="NZ_VFQE01000001.1"/>
</dbReference>
<dbReference type="OrthoDB" id="3396710at2"/>
<dbReference type="PANTHER" id="PTHR45772">
    <property type="entry name" value="CONSERVED COMPONENT OF ABC TRANSPORTER FOR NATURAL AMINO ACIDS-RELATED"/>
    <property type="match status" value="1"/>
</dbReference>
<dbReference type="EMBL" id="VFQE01000001">
    <property type="protein sequence ID" value="TQN42805.1"/>
    <property type="molecule type" value="Genomic_DNA"/>
</dbReference>
<dbReference type="GO" id="GO:0015188">
    <property type="term" value="F:L-isoleucine transmembrane transporter activity"/>
    <property type="evidence" value="ECO:0007669"/>
    <property type="project" value="TreeGrafter"/>
</dbReference>
<dbReference type="InterPro" id="IPR027417">
    <property type="entry name" value="P-loop_NTPase"/>
</dbReference>
<keyword evidence="6" id="KW-1185">Reference proteome</keyword>
<evidence type="ECO:0000256" key="3">
    <source>
        <dbReference type="ARBA" id="ARBA00022840"/>
    </source>
</evidence>
<dbReference type="GO" id="GO:0042941">
    <property type="term" value="P:D-alanine transmembrane transport"/>
    <property type="evidence" value="ECO:0007669"/>
    <property type="project" value="TreeGrafter"/>
</dbReference>
<evidence type="ECO:0000256" key="2">
    <source>
        <dbReference type="ARBA" id="ARBA00022741"/>
    </source>
</evidence>
<accession>A0A543PFE7</accession>
<dbReference type="InterPro" id="IPR003439">
    <property type="entry name" value="ABC_transporter-like_ATP-bd"/>
</dbReference>